<feature type="domain" description="SLS1 N-terminal" evidence="3">
    <location>
        <begin position="124"/>
        <end position="237"/>
    </location>
</feature>
<feature type="compositionally biased region" description="Basic and acidic residues" evidence="1">
    <location>
        <begin position="767"/>
        <end position="789"/>
    </location>
</feature>
<feature type="domain" description="SLS1 first KH" evidence="2">
    <location>
        <begin position="244"/>
        <end position="310"/>
    </location>
</feature>
<organism evidence="6 7">
    <name type="scientific">Coniochaeta ligniaria NRRL 30616</name>
    <dbReference type="NCBI Taxonomy" id="1408157"/>
    <lineage>
        <taxon>Eukaryota</taxon>
        <taxon>Fungi</taxon>
        <taxon>Dikarya</taxon>
        <taxon>Ascomycota</taxon>
        <taxon>Pezizomycotina</taxon>
        <taxon>Sordariomycetes</taxon>
        <taxon>Sordariomycetidae</taxon>
        <taxon>Coniochaetales</taxon>
        <taxon>Coniochaetaceae</taxon>
        <taxon>Coniochaeta</taxon>
    </lineage>
</organism>
<dbReference type="InParanoid" id="A0A1J7JRV0"/>
<accession>A0A1J7JRV0</accession>
<protein>
    <submittedName>
        <fullName evidence="6">Uncharacterized protein</fullName>
    </submittedName>
</protein>
<evidence type="ECO:0000313" key="6">
    <source>
        <dbReference type="EMBL" id="OIW30498.1"/>
    </source>
</evidence>
<gene>
    <name evidence="6" type="ORF">CONLIGDRAFT_574312</name>
</gene>
<feature type="compositionally biased region" description="Basic residues" evidence="1">
    <location>
        <begin position="29"/>
        <end position="43"/>
    </location>
</feature>
<sequence length="789" mass="87447">MNRARRNQAEDTQGTHEGGNRAEDGPLYRHIRVSSKGQSRSHPRALAPLKTGPEFYTAKGQRLKPTNRSLPIDILGKPGHALVLRDAGPRRKKELEQMAPDKPSDSASPMSLAKIYASTQVDVPSSAEVLQNIHELQPAEPVLSRRKFEALKKTLYKGFTKTQLAAYIHRSSVMAKNKDKITQVRPWVLEKWPWTPEVDTYWGTADALLQGYVSKTTPPKERLATALMRQCWGLGIQELQSQQGYLDVKVQDLQFDLLMLGNRRWLESISKSLFEPGTQIELIRSEKVVRIVAPKVTAELILQEINALLDQAHTRLLDATQIGPRRLDQSVLDEVGKITNTVVRYDKSGKNIQVSWITSPENQREGLEDLADVTYRLLYSAYSHKQLGDATTEVQPEQYEVGGWYLPDYHSKGKLAWKDRLAEWARWTVAIPRRGVMPTVPIKILSDDLPCRNLDTTPSRSFAPDGWSSEPQVTTKAVFGHVLHREPEPNLKDSLRGEISKANLDRHLDRTLSPIIPPLKSLAALTANSEATATQTSILLHFLPTLANSSLPSLELTLLTDPDTNTVTPHSLRATSRVATHDILLPSHAVDIRLTNTTSHLLPGSSVPSACPELMTFLSSSDLRPQEGILSTPPRPPPFRLPSRILSSPPTSDSSTEASYIFTGLELHRHVSTSVEGWKLSYTSIEAGQGGGRRAELALEGIRTADDVDERGMPLTAFDKFERGVGQGGEKTSALPSVAEGQRGAEHYIETLSGLAFGREFSWFGEMPERERGDGDALEGRGPGRDGEI</sequence>
<dbReference type="InterPro" id="IPR048400">
    <property type="entry name" value="SLS1_N"/>
</dbReference>
<evidence type="ECO:0000259" key="5">
    <source>
        <dbReference type="Pfam" id="PF20778"/>
    </source>
</evidence>
<feature type="region of interest" description="Disordered" evidence="1">
    <location>
        <begin position="766"/>
        <end position="789"/>
    </location>
</feature>
<dbReference type="Pfam" id="PF20776">
    <property type="entry name" value="SLS1_N"/>
    <property type="match status" value="1"/>
</dbReference>
<feature type="compositionally biased region" description="Low complexity" evidence="1">
    <location>
        <begin position="641"/>
        <end position="652"/>
    </location>
</feature>
<reference evidence="6 7" key="1">
    <citation type="submission" date="2016-10" db="EMBL/GenBank/DDBJ databases">
        <title>Draft genome sequence of Coniochaeta ligniaria NRRL30616, a lignocellulolytic fungus for bioabatement of inhibitors in plant biomass hydrolysates.</title>
        <authorList>
            <consortium name="DOE Joint Genome Institute"/>
            <person name="Jimenez D.J."/>
            <person name="Hector R.E."/>
            <person name="Riley R."/>
            <person name="Sun H."/>
            <person name="Grigoriev I.V."/>
            <person name="Van Elsas J.D."/>
            <person name="Nichols N.N."/>
        </authorList>
    </citation>
    <scope>NUCLEOTIDE SEQUENCE [LARGE SCALE GENOMIC DNA]</scope>
    <source>
        <strain evidence="6 7">NRRL 30616</strain>
    </source>
</reference>
<dbReference type="Proteomes" id="UP000182658">
    <property type="component" value="Unassembled WGS sequence"/>
</dbReference>
<dbReference type="OrthoDB" id="5392646at2759"/>
<evidence type="ECO:0000256" key="1">
    <source>
        <dbReference type="SAM" id="MobiDB-lite"/>
    </source>
</evidence>
<keyword evidence="7" id="KW-1185">Reference proteome</keyword>
<feature type="domain" description="SLS1 C-terminal" evidence="5">
    <location>
        <begin position="414"/>
        <end position="710"/>
    </location>
</feature>
<evidence type="ECO:0000259" key="2">
    <source>
        <dbReference type="Pfam" id="PF14611"/>
    </source>
</evidence>
<feature type="domain" description="SLS1 second KH" evidence="4">
    <location>
        <begin position="319"/>
        <end position="381"/>
    </location>
</feature>
<dbReference type="EMBL" id="KV875096">
    <property type="protein sequence ID" value="OIW30498.1"/>
    <property type="molecule type" value="Genomic_DNA"/>
</dbReference>
<dbReference type="InterPro" id="IPR048748">
    <property type="entry name" value="SLS1_KH2"/>
</dbReference>
<proteinExistence type="predicted"/>
<dbReference type="InterPro" id="IPR032741">
    <property type="entry name" value="Sls1_KH-1"/>
</dbReference>
<evidence type="ECO:0000259" key="3">
    <source>
        <dbReference type="Pfam" id="PF20776"/>
    </source>
</evidence>
<dbReference type="Pfam" id="PF20778">
    <property type="entry name" value="SLS1_C"/>
    <property type="match status" value="1"/>
</dbReference>
<evidence type="ECO:0000259" key="4">
    <source>
        <dbReference type="Pfam" id="PF20777"/>
    </source>
</evidence>
<dbReference type="AlphaFoldDB" id="A0A1J7JRV0"/>
<dbReference type="Pfam" id="PF14611">
    <property type="entry name" value="KH_SLS1_1"/>
    <property type="match status" value="1"/>
</dbReference>
<dbReference type="InterPro" id="IPR048401">
    <property type="entry name" value="SLS1_C"/>
</dbReference>
<evidence type="ECO:0000313" key="7">
    <source>
        <dbReference type="Proteomes" id="UP000182658"/>
    </source>
</evidence>
<dbReference type="Pfam" id="PF20777">
    <property type="entry name" value="KH_SLS1_2"/>
    <property type="match status" value="1"/>
</dbReference>
<feature type="region of interest" description="Disordered" evidence="1">
    <location>
        <begin position="625"/>
        <end position="654"/>
    </location>
</feature>
<name>A0A1J7JRV0_9PEZI</name>
<dbReference type="GO" id="GO:0005743">
    <property type="term" value="C:mitochondrial inner membrane"/>
    <property type="evidence" value="ECO:0007669"/>
    <property type="project" value="InterPro"/>
</dbReference>
<feature type="compositionally biased region" description="Basic and acidic residues" evidence="1">
    <location>
        <begin position="18"/>
        <end position="27"/>
    </location>
</feature>
<feature type="region of interest" description="Disordered" evidence="1">
    <location>
        <begin position="1"/>
        <end position="54"/>
    </location>
</feature>